<dbReference type="PANTHER" id="PTHR11049">
    <property type="entry name" value="ACYL COENZYME A THIOESTER HYDROLASE"/>
    <property type="match status" value="1"/>
</dbReference>
<feature type="domain" description="HotDog ACOT-type" evidence="4">
    <location>
        <begin position="4"/>
        <end position="115"/>
    </location>
</feature>
<dbReference type="InterPro" id="IPR006683">
    <property type="entry name" value="Thioestr_dom"/>
</dbReference>
<evidence type="ECO:0000313" key="5">
    <source>
        <dbReference type="EMBL" id="MEJ8848328.1"/>
    </source>
</evidence>
<dbReference type="InterPro" id="IPR040170">
    <property type="entry name" value="Cytosol_ACT"/>
</dbReference>
<dbReference type="Gene3D" id="3.10.129.10">
    <property type="entry name" value="Hotdog Thioesterase"/>
    <property type="match status" value="1"/>
</dbReference>
<evidence type="ECO:0000256" key="3">
    <source>
        <dbReference type="PROSITE-ProRule" id="PRU01106"/>
    </source>
</evidence>
<reference evidence="5 6" key="1">
    <citation type="submission" date="2024-03" db="EMBL/GenBank/DDBJ databases">
        <title>Novel species of the genus Variovorax.</title>
        <authorList>
            <person name="Liu Q."/>
            <person name="Xin Y.-H."/>
        </authorList>
    </citation>
    <scope>NUCLEOTIDE SEQUENCE [LARGE SCALE GENOMIC DNA]</scope>
    <source>
        <strain evidence="5 6">KACC 18900</strain>
    </source>
</reference>
<comment type="caution">
    <text evidence="5">The sequence shown here is derived from an EMBL/GenBank/DDBJ whole genome shotgun (WGS) entry which is preliminary data.</text>
</comment>
<accession>A0ABU8WLB8</accession>
<evidence type="ECO:0000256" key="1">
    <source>
        <dbReference type="ARBA" id="ARBA00010458"/>
    </source>
</evidence>
<keyword evidence="6" id="KW-1185">Reference proteome</keyword>
<dbReference type="CDD" id="cd03442">
    <property type="entry name" value="BFIT_BACH"/>
    <property type="match status" value="1"/>
</dbReference>
<dbReference type="InterPro" id="IPR029069">
    <property type="entry name" value="HotDog_dom_sf"/>
</dbReference>
<dbReference type="SUPFAM" id="SSF54637">
    <property type="entry name" value="Thioesterase/thiol ester dehydrase-isomerase"/>
    <property type="match status" value="1"/>
</dbReference>
<protein>
    <submittedName>
        <fullName evidence="5">Acyl-CoA thioesterase</fullName>
    </submittedName>
</protein>
<name>A0ABU8WLB8_9BURK</name>
<dbReference type="PANTHER" id="PTHR11049:SF24">
    <property type="entry name" value="CYTOSOLIC ACYL COENZYME A THIOESTER HYDROLASE"/>
    <property type="match status" value="1"/>
</dbReference>
<keyword evidence="2 3" id="KW-0378">Hydrolase</keyword>
<evidence type="ECO:0000259" key="4">
    <source>
        <dbReference type="PROSITE" id="PS51770"/>
    </source>
</evidence>
<dbReference type="InterPro" id="IPR033120">
    <property type="entry name" value="HOTDOG_ACOT"/>
</dbReference>
<dbReference type="Proteomes" id="UP001385892">
    <property type="component" value="Unassembled WGS sequence"/>
</dbReference>
<gene>
    <name evidence="5" type="ORF">WKW82_16845</name>
</gene>
<evidence type="ECO:0000256" key="2">
    <source>
        <dbReference type="ARBA" id="ARBA00022801"/>
    </source>
</evidence>
<dbReference type="RefSeq" id="WP_340343457.1">
    <property type="nucleotide sequence ID" value="NZ_JBBKZT010000007.1"/>
</dbReference>
<evidence type="ECO:0000313" key="6">
    <source>
        <dbReference type="Proteomes" id="UP001385892"/>
    </source>
</evidence>
<sequence length="133" mass="14472">MTQNTRAIDITEIVFPEHANHYGTLFGGNALLLMSKAAFLAARQYAKADVVMARCADAQFVARVPVGSVLRLRAFVSRVGRSSITVCVTGIAERLGEEPEVALNSVFEMVAVDAQGKPTRIPHTYLHQELETA</sequence>
<dbReference type="Pfam" id="PF03061">
    <property type="entry name" value="4HBT"/>
    <property type="match status" value="1"/>
</dbReference>
<comment type="similarity">
    <text evidence="1">Belongs to the acyl coenzyme A hydrolase family.</text>
</comment>
<dbReference type="EMBL" id="JBBKZT010000007">
    <property type="protein sequence ID" value="MEJ8848328.1"/>
    <property type="molecule type" value="Genomic_DNA"/>
</dbReference>
<dbReference type="PROSITE" id="PS51770">
    <property type="entry name" value="HOTDOG_ACOT"/>
    <property type="match status" value="1"/>
</dbReference>
<organism evidence="5 6">
    <name type="scientific">Variovorax rhizosphaerae</name>
    <dbReference type="NCBI Taxonomy" id="1836200"/>
    <lineage>
        <taxon>Bacteria</taxon>
        <taxon>Pseudomonadati</taxon>
        <taxon>Pseudomonadota</taxon>
        <taxon>Betaproteobacteria</taxon>
        <taxon>Burkholderiales</taxon>
        <taxon>Comamonadaceae</taxon>
        <taxon>Variovorax</taxon>
    </lineage>
</organism>
<proteinExistence type="inferred from homology"/>